<dbReference type="InterPro" id="IPR036671">
    <property type="entry name" value="DPH_MB_sf"/>
</dbReference>
<evidence type="ECO:0000256" key="7">
    <source>
        <dbReference type="ARBA" id="ARBA00048125"/>
    </source>
</evidence>
<evidence type="ECO:0000256" key="4">
    <source>
        <dbReference type="ARBA" id="ARBA00024032"/>
    </source>
</evidence>
<dbReference type="Proteomes" id="UP001140217">
    <property type="component" value="Unassembled WGS sequence"/>
</dbReference>
<dbReference type="SUPFAM" id="SSF144217">
    <property type="entry name" value="CSL zinc finger"/>
    <property type="match status" value="1"/>
</dbReference>
<organism evidence="10 11">
    <name type="scientific">Coemansia javaensis</name>
    <dbReference type="NCBI Taxonomy" id="2761396"/>
    <lineage>
        <taxon>Eukaryota</taxon>
        <taxon>Fungi</taxon>
        <taxon>Fungi incertae sedis</taxon>
        <taxon>Zoopagomycota</taxon>
        <taxon>Kickxellomycotina</taxon>
        <taxon>Kickxellomycetes</taxon>
        <taxon>Kickxellales</taxon>
        <taxon>Kickxellaceae</taxon>
        <taxon>Coemansia</taxon>
    </lineage>
</organism>
<evidence type="ECO:0000256" key="2">
    <source>
        <dbReference type="ARBA" id="ARBA00022723"/>
    </source>
</evidence>
<accession>A0A9W8HGB2</accession>
<dbReference type="PROSITE" id="PS51074">
    <property type="entry name" value="DPH_MB"/>
    <property type="match status" value="1"/>
</dbReference>
<dbReference type="PANTHER" id="PTHR21454">
    <property type="entry name" value="DPH3 HOMOLOG-RELATED"/>
    <property type="match status" value="1"/>
</dbReference>
<reference evidence="10" key="1">
    <citation type="submission" date="2022-07" db="EMBL/GenBank/DDBJ databases">
        <title>Phylogenomic reconstructions and comparative analyses of Kickxellomycotina fungi.</title>
        <authorList>
            <person name="Reynolds N.K."/>
            <person name="Stajich J.E."/>
            <person name="Barry K."/>
            <person name="Grigoriev I.V."/>
            <person name="Crous P."/>
            <person name="Smith M.E."/>
        </authorList>
    </citation>
    <scope>NUCLEOTIDE SEQUENCE</scope>
    <source>
        <strain evidence="10">NBRC 105414</strain>
    </source>
</reference>
<evidence type="ECO:0000256" key="3">
    <source>
        <dbReference type="ARBA" id="ARBA00023004"/>
    </source>
</evidence>
<protein>
    <recommendedName>
        <fullName evidence="6">Diphthamide biosynthesis protein 3</fullName>
    </recommendedName>
</protein>
<dbReference type="InterPro" id="IPR007872">
    <property type="entry name" value="DPH_MB_dom"/>
</dbReference>
<feature type="region of interest" description="Disordered" evidence="8">
    <location>
        <begin position="1"/>
        <end position="40"/>
    </location>
</feature>
<dbReference type="FunFam" id="3.10.660.10:FF:000001">
    <property type="entry name" value="Diphthamide biosynthesis 3"/>
    <property type="match status" value="1"/>
</dbReference>
<dbReference type="OrthoDB" id="66964at2759"/>
<gene>
    <name evidence="10" type="primary">DPH3</name>
    <name evidence="10" type="ORF">H4R18_001728</name>
</gene>
<evidence type="ECO:0000256" key="8">
    <source>
        <dbReference type="SAM" id="MobiDB-lite"/>
    </source>
</evidence>
<name>A0A9W8HGB2_9FUNG</name>
<dbReference type="InterPro" id="IPR044248">
    <property type="entry name" value="DPH3/4-like"/>
</dbReference>
<evidence type="ECO:0000256" key="1">
    <source>
        <dbReference type="ARBA" id="ARBA00005156"/>
    </source>
</evidence>
<dbReference type="GO" id="GO:0046872">
    <property type="term" value="F:metal ion binding"/>
    <property type="evidence" value="ECO:0007669"/>
    <property type="project" value="UniProtKB-KW"/>
</dbReference>
<keyword evidence="3" id="KW-0408">Iron</keyword>
<sequence>MEPRAVAAPAPRAADDAQPTAPAGSTAAQGPGAADDALPAAGAVTTTAAAAAAQNPRATDGAPLTAPAAAVTVAAASNNNSGAVPQRQAAAESDAGFYDSIEIEDMDYDEDSETYYYPCPCGDRFQITREMLCNQEDVARCPSCSLVIRIIYDPEDFADGDGDDEEIELSTTIAVC</sequence>
<evidence type="ECO:0000256" key="5">
    <source>
        <dbReference type="ARBA" id="ARBA00036267"/>
    </source>
</evidence>
<dbReference type="Gene3D" id="3.10.660.10">
    <property type="entry name" value="DPH Zinc finger"/>
    <property type="match status" value="1"/>
</dbReference>
<evidence type="ECO:0000256" key="6">
    <source>
        <dbReference type="ARBA" id="ARBA00041070"/>
    </source>
</evidence>
<comment type="similarity">
    <text evidence="4">Belongs to the DPH3 family.</text>
</comment>
<comment type="catalytic activity">
    <reaction evidence="5">
        <text>[3Fe-4S](1+)-[protein] + Fe(2+)-[Dph3] = [3Fe-4S](0)-[protein] + Fe(3+)-[Dph3]</text>
        <dbReference type="Rhea" id="RHEA:71235"/>
        <dbReference type="Rhea" id="RHEA-COMP:17996"/>
        <dbReference type="Rhea" id="RHEA-COMP:17997"/>
        <dbReference type="Rhea" id="RHEA-COMP:18002"/>
        <dbReference type="Rhea" id="RHEA-COMP:18003"/>
        <dbReference type="ChEBI" id="CHEBI:29033"/>
        <dbReference type="ChEBI" id="CHEBI:29034"/>
        <dbReference type="ChEBI" id="CHEBI:33751"/>
        <dbReference type="ChEBI" id="CHEBI:47402"/>
        <dbReference type="ChEBI" id="CHEBI:83228"/>
    </reaction>
</comment>
<dbReference type="AlphaFoldDB" id="A0A9W8HGB2"/>
<dbReference type="Pfam" id="PF05207">
    <property type="entry name" value="Zn_ribbon_CSL"/>
    <property type="match status" value="1"/>
</dbReference>
<dbReference type="PANTHER" id="PTHR21454:SF31">
    <property type="entry name" value="DIPHTHAMIDE BIOSYNTHESIS PROTEIN 3"/>
    <property type="match status" value="1"/>
</dbReference>
<feature type="domain" description="DPH-type MB" evidence="9">
    <location>
        <begin position="97"/>
        <end position="153"/>
    </location>
</feature>
<comment type="pathway">
    <text evidence="1">Protein modification; peptidyl-diphthamide biosynthesis.</text>
</comment>
<keyword evidence="11" id="KW-1185">Reference proteome</keyword>
<dbReference type="EMBL" id="JANBUL010000049">
    <property type="protein sequence ID" value="KAJ2783361.1"/>
    <property type="molecule type" value="Genomic_DNA"/>
</dbReference>
<proteinExistence type="inferred from homology"/>
<evidence type="ECO:0000259" key="9">
    <source>
        <dbReference type="PROSITE" id="PS51074"/>
    </source>
</evidence>
<comment type="catalytic activity">
    <reaction evidence="7">
        <text>2 [3Fe-4S](0)-[protein] + 2 Fe(2+)-[Dph3] + NADH = 2 [4Fe-4S](1+)-[protein] + 2 [Dph3] + NAD(+) + H(+)</text>
        <dbReference type="Rhea" id="RHEA:71239"/>
        <dbReference type="Rhea" id="RHEA-COMP:17997"/>
        <dbReference type="Rhea" id="RHEA-COMP:17998"/>
        <dbReference type="Rhea" id="RHEA-COMP:18001"/>
        <dbReference type="Rhea" id="RHEA-COMP:18002"/>
        <dbReference type="ChEBI" id="CHEBI:15378"/>
        <dbReference type="ChEBI" id="CHEBI:29033"/>
        <dbReference type="ChEBI" id="CHEBI:33723"/>
        <dbReference type="ChEBI" id="CHEBI:47402"/>
        <dbReference type="ChEBI" id="CHEBI:57540"/>
        <dbReference type="ChEBI" id="CHEBI:57945"/>
        <dbReference type="ChEBI" id="CHEBI:83228"/>
    </reaction>
</comment>
<dbReference type="GO" id="GO:0017183">
    <property type="term" value="P:protein histidyl modification to diphthamide"/>
    <property type="evidence" value="ECO:0007669"/>
    <property type="project" value="InterPro"/>
</dbReference>
<evidence type="ECO:0000313" key="11">
    <source>
        <dbReference type="Proteomes" id="UP001140217"/>
    </source>
</evidence>
<keyword evidence="2" id="KW-0479">Metal-binding</keyword>
<comment type="caution">
    <text evidence="10">The sequence shown here is derived from an EMBL/GenBank/DDBJ whole genome shotgun (WGS) entry which is preliminary data.</text>
</comment>
<evidence type="ECO:0000313" key="10">
    <source>
        <dbReference type="EMBL" id="KAJ2783361.1"/>
    </source>
</evidence>